<reference evidence="1 2" key="1">
    <citation type="submission" date="2017-11" db="EMBL/GenBank/DDBJ databases">
        <title>Complete genome of a free-living desiccation-tolerant cyanobacterium and its photosynthetic adaptation to extreme terrestrial habitat.</title>
        <authorList>
            <person name="Shang J."/>
        </authorList>
    </citation>
    <scope>NUCLEOTIDE SEQUENCE [LARGE SCALE GENOMIC DNA]</scope>
    <source>
        <strain evidence="1 2">CCNUN1</strain>
    </source>
</reference>
<evidence type="ECO:0000313" key="1">
    <source>
        <dbReference type="EMBL" id="AUB36070.1"/>
    </source>
</evidence>
<dbReference type="EMBL" id="CP024785">
    <property type="protein sequence ID" value="AUB36070.1"/>
    <property type="molecule type" value="Genomic_DNA"/>
</dbReference>
<name>A0A2K8SL39_9NOSO</name>
<dbReference type="AlphaFoldDB" id="A0A2K8SL39"/>
<dbReference type="KEGG" id="nfl:COO91_01969"/>
<dbReference type="Proteomes" id="UP000232003">
    <property type="component" value="Chromosome"/>
</dbReference>
<organism evidence="1 2">
    <name type="scientific">Nostoc flagelliforme CCNUN1</name>
    <dbReference type="NCBI Taxonomy" id="2038116"/>
    <lineage>
        <taxon>Bacteria</taxon>
        <taxon>Bacillati</taxon>
        <taxon>Cyanobacteriota</taxon>
        <taxon>Cyanophyceae</taxon>
        <taxon>Nostocales</taxon>
        <taxon>Nostocaceae</taxon>
        <taxon>Nostoc</taxon>
    </lineage>
</organism>
<proteinExistence type="predicted"/>
<sequence length="39" mass="4766">MKHPDWFELCDKETNYGLKRVTMDALFNKVGFQMIDWEE</sequence>
<protein>
    <submittedName>
        <fullName evidence="1">Uncharacterized protein</fullName>
    </submittedName>
</protein>
<accession>A0A2K8SL39</accession>
<evidence type="ECO:0000313" key="2">
    <source>
        <dbReference type="Proteomes" id="UP000232003"/>
    </source>
</evidence>
<gene>
    <name evidence="1" type="ORF">COO91_01969</name>
</gene>
<keyword evidence="2" id="KW-1185">Reference proteome</keyword>